<evidence type="ECO:0000256" key="1">
    <source>
        <dbReference type="ARBA" id="ARBA00001974"/>
    </source>
</evidence>
<organism evidence="6 7">
    <name type="scientific">Streptomyces brasiliensis</name>
    <dbReference type="NCBI Taxonomy" id="1954"/>
    <lineage>
        <taxon>Bacteria</taxon>
        <taxon>Bacillati</taxon>
        <taxon>Actinomycetota</taxon>
        <taxon>Actinomycetes</taxon>
        <taxon>Kitasatosporales</taxon>
        <taxon>Streptomycetaceae</taxon>
        <taxon>Streptomyces</taxon>
    </lineage>
</organism>
<gene>
    <name evidence="6" type="ORF">GCM10010121_086520</name>
</gene>
<dbReference type="PRINTS" id="PR00368">
    <property type="entry name" value="FADPNR"/>
</dbReference>
<name>A0A917P5J0_9ACTN</name>
<dbReference type="InterPro" id="IPR050446">
    <property type="entry name" value="FAD-oxidoreductase/Apoptosis"/>
</dbReference>
<dbReference type="PANTHER" id="PTHR43557:SF2">
    <property type="entry name" value="RIESKE DOMAIN-CONTAINING PROTEIN-RELATED"/>
    <property type="match status" value="1"/>
</dbReference>
<dbReference type="GO" id="GO:0016651">
    <property type="term" value="F:oxidoreductase activity, acting on NAD(P)H"/>
    <property type="evidence" value="ECO:0007669"/>
    <property type="project" value="TreeGrafter"/>
</dbReference>
<reference evidence="6" key="2">
    <citation type="submission" date="2020-09" db="EMBL/GenBank/DDBJ databases">
        <authorList>
            <person name="Sun Q."/>
            <person name="Ohkuma M."/>
        </authorList>
    </citation>
    <scope>NUCLEOTIDE SEQUENCE</scope>
    <source>
        <strain evidence="6">JCM 3086</strain>
    </source>
</reference>
<dbReference type="AlphaFoldDB" id="A0A917P5J0"/>
<dbReference type="PRINTS" id="PR00411">
    <property type="entry name" value="PNDRDTASEI"/>
</dbReference>
<dbReference type="EMBL" id="BMQA01000072">
    <property type="protein sequence ID" value="GGJ62614.1"/>
    <property type="molecule type" value="Genomic_DNA"/>
</dbReference>
<dbReference type="PANTHER" id="PTHR43557">
    <property type="entry name" value="APOPTOSIS-INDUCING FACTOR 1"/>
    <property type="match status" value="1"/>
</dbReference>
<comment type="caution">
    <text evidence="6">The sequence shown here is derived from an EMBL/GenBank/DDBJ whole genome shotgun (WGS) entry which is preliminary data.</text>
</comment>
<keyword evidence="7" id="KW-1185">Reference proteome</keyword>
<accession>A0A917P5J0</accession>
<keyword evidence="2" id="KW-0285">Flavoprotein</keyword>
<dbReference type="InterPro" id="IPR016156">
    <property type="entry name" value="FAD/NAD-linked_Rdtase_dimer_sf"/>
</dbReference>
<dbReference type="GO" id="GO:0005737">
    <property type="term" value="C:cytoplasm"/>
    <property type="evidence" value="ECO:0007669"/>
    <property type="project" value="TreeGrafter"/>
</dbReference>
<sequence>MSGHIAVVGASLAGLRTAEQLRATGHTGPITVLGDEPHPPYNRPPLSKEILAAPGDHSAEQLHASVAFRRRALVDDVDFRLGRAVTAADLEQRRLTLSDGTELGFDGLVAATGLRPRRLPLPGPAVGRHVLRTLQDCVGLRGELRPEARVVVVGAGFVGCEVAATALRLGCRVSIVEPAGAPMNRVLGAELAQAVQRHHETAGIRFHTGRSVAGILGREQVSAVDLDDGTTLGADIVIEAVGSLPNTEWLAGNPGLDLGDGILCDNLLRAAGADRMVAVGDIARFPNPLFDALPRRVEHWSIPADTAKRAAATLTAQLAGREADPTPFTPVPSFWSDQLDLRFQSFGSPALADEVRLHEGDPDHLHGGVLATYHRRSEHVGTVAINLPPARQRELREAFTALAAAA</sequence>
<comment type="cofactor">
    <cofactor evidence="1">
        <name>FAD</name>
        <dbReference type="ChEBI" id="CHEBI:57692"/>
    </cofactor>
</comment>
<proteinExistence type="predicted"/>
<evidence type="ECO:0000313" key="7">
    <source>
        <dbReference type="Proteomes" id="UP000657574"/>
    </source>
</evidence>
<feature type="domain" description="FAD/NAD(P)-binding" evidence="5">
    <location>
        <begin position="4"/>
        <end position="298"/>
    </location>
</feature>
<evidence type="ECO:0000256" key="3">
    <source>
        <dbReference type="ARBA" id="ARBA00022827"/>
    </source>
</evidence>
<dbReference type="Gene3D" id="3.30.390.30">
    <property type="match status" value="1"/>
</dbReference>
<dbReference type="InterPro" id="IPR023753">
    <property type="entry name" value="FAD/NAD-binding_dom"/>
</dbReference>
<evidence type="ECO:0000256" key="2">
    <source>
        <dbReference type="ARBA" id="ARBA00022630"/>
    </source>
</evidence>
<evidence type="ECO:0000313" key="6">
    <source>
        <dbReference type="EMBL" id="GGJ62614.1"/>
    </source>
</evidence>
<dbReference type="Pfam" id="PF07992">
    <property type="entry name" value="Pyr_redox_2"/>
    <property type="match status" value="1"/>
</dbReference>
<evidence type="ECO:0000259" key="5">
    <source>
        <dbReference type="Pfam" id="PF07992"/>
    </source>
</evidence>
<evidence type="ECO:0000256" key="4">
    <source>
        <dbReference type="ARBA" id="ARBA00023002"/>
    </source>
</evidence>
<dbReference type="RefSeq" id="WP_189316814.1">
    <property type="nucleotide sequence ID" value="NZ_BMQA01000072.1"/>
</dbReference>
<keyword evidence="3" id="KW-0274">FAD</keyword>
<dbReference type="SUPFAM" id="SSF55424">
    <property type="entry name" value="FAD/NAD-linked reductases, dimerisation (C-terminal) domain"/>
    <property type="match status" value="1"/>
</dbReference>
<dbReference type="Proteomes" id="UP000657574">
    <property type="component" value="Unassembled WGS sequence"/>
</dbReference>
<reference evidence="6" key="1">
    <citation type="journal article" date="2014" name="Int. J. Syst. Evol. Microbiol.">
        <title>Complete genome sequence of Corynebacterium casei LMG S-19264T (=DSM 44701T), isolated from a smear-ripened cheese.</title>
        <authorList>
            <consortium name="US DOE Joint Genome Institute (JGI-PGF)"/>
            <person name="Walter F."/>
            <person name="Albersmeier A."/>
            <person name="Kalinowski J."/>
            <person name="Ruckert C."/>
        </authorList>
    </citation>
    <scope>NUCLEOTIDE SEQUENCE</scope>
    <source>
        <strain evidence="6">JCM 3086</strain>
    </source>
</reference>
<keyword evidence="4" id="KW-0560">Oxidoreductase</keyword>
<dbReference type="Gene3D" id="3.50.50.60">
    <property type="entry name" value="FAD/NAD(P)-binding domain"/>
    <property type="match status" value="2"/>
</dbReference>
<dbReference type="SUPFAM" id="SSF51905">
    <property type="entry name" value="FAD/NAD(P)-binding domain"/>
    <property type="match status" value="1"/>
</dbReference>
<dbReference type="InterPro" id="IPR036188">
    <property type="entry name" value="FAD/NAD-bd_sf"/>
</dbReference>
<protein>
    <submittedName>
        <fullName evidence="6">Ferredoxin reductase</fullName>
    </submittedName>
</protein>